<sequence>MSFLTEMLSRLTDRYRKDPDSSIGKVIRILTDELDLLKETFDRIEEWRDVEKAEGAVLDDLGMNVGQPRGAATDEIYRILLRSKVARNLSDGTIDTIIRVISIAVNADPEEIRIQELYNDPHKPEPAAIGLIRIPLRKLNEVGMSPKQFVHVVQKTVAAGVRVASVELSGTFSFASQPDASEYSDAQGFSDIDQKVGGYLGGLFIDANDTELPV</sequence>
<evidence type="ECO:0008006" key="3">
    <source>
        <dbReference type="Google" id="ProtNLM"/>
    </source>
</evidence>
<gene>
    <name evidence="1" type="ORF">AZI98_08905</name>
</gene>
<proteinExistence type="predicted"/>
<dbReference type="RefSeq" id="WP_063387934.1">
    <property type="nucleotide sequence ID" value="NZ_LWBR01000024.1"/>
</dbReference>
<comment type="caution">
    <text evidence="1">The sequence shown here is derived from an EMBL/GenBank/DDBJ whole genome shotgun (WGS) entry which is preliminary data.</text>
</comment>
<evidence type="ECO:0000313" key="2">
    <source>
        <dbReference type="Proteomes" id="UP000076476"/>
    </source>
</evidence>
<protein>
    <recommendedName>
        <fullName evidence="3">DUF2612 domain-containing protein</fullName>
    </recommendedName>
</protein>
<evidence type="ECO:0000313" key="1">
    <source>
        <dbReference type="EMBL" id="KZN96172.1"/>
    </source>
</evidence>
<dbReference type="EMBL" id="LWBR01000024">
    <property type="protein sequence ID" value="KZN96172.1"/>
    <property type="molecule type" value="Genomic_DNA"/>
</dbReference>
<dbReference type="STRING" id="33936.AZI98_08905"/>
<reference evidence="1 2" key="1">
    <citation type="submission" date="2016-04" db="EMBL/GenBank/DDBJ databases">
        <title>Draft genome sequence of Aeribacillus pallidus 8m3 from petroleum reservoir.</title>
        <authorList>
            <person name="Poltaraus A.B."/>
            <person name="Nazina T.N."/>
            <person name="Tourova T.P."/>
            <person name="Malakho S.M."/>
            <person name="Korshunova A.V."/>
            <person name="Sokolova D.S."/>
        </authorList>
    </citation>
    <scope>NUCLEOTIDE SEQUENCE [LARGE SCALE GENOMIC DNA]</scope>
    <source>
        <strain evidence="1 2">8m3</strain>
    </source>
</reference>
<dbReference type="Proteomes" id="UP000076476">
    <property type="component" value="Unassembled WGS sequence"/>
</dbReference>
<dbReference type="OrthoDB" id="2087266at2"/>
<organism evidence="1 2">
    <name type="scientific">Aeribacillus pallidus</name>
    <dbReference type="NCBI Taxonomy" id="33936"/>
    <lineage>
        <taxon>Bacteria</taxon>
        <taxon>Bacillati</taxon>
        <taxon>Bacillota</taxon>
        <taxon>Bacilli</taxon>
        <taxon>Bacillales</taxon>
        <taxon>Bacillaceae</taxon>
        <taxon>Aeribacillus</taxon>
    </lineage>
</organism>
<keyword evidence="2" id="KW-1185">Reference proteome</keyword>
<dbReference type="AlphaFoldDB" id="A0A161Y3F2"/>
<accession>A0A161Y3F2</accession>
<name>A0A161Y3F2_9BACI</name>